<reference evidence="2" key="2">
    <citation type="submission" date="2025-08" db="UniProtKB">
        <authorList>
            <consortium name="RefSeq"/>
        </authorList>
    </citation>
    <scope>IDENTIFICATION</scope>
    <source>
        <tissue evidence="2">Leaf</tissue>
    </source>
</reference>
<evidence type="ECO:0000313" key="1">
    <source>
        <dbReference type="Proteomes" id="UP000813463"/>
    </source>
</evidence>
<evidence type="ECO:0000313" key="2">
    <source>
        <dbReference type="RefSeq" id="XP_056695362.1"/>
    </source>
</evidence>
<dbReference type="GeneID" id="130469869"/>
<organism evidence="1 2">
    <name type="scientific">Spinacia oleracea</name>
    <name type="common">Spinach</name>
    <dbReference type="NCBI Taxonomy" id="3562"/>
    <lineage>
        <taxon>Eukaryota</taxon>
        <taxon>Viridiplantae</taxon>
        <taxon>Streptophyta</taxon>
        <taxon>Embryophyta</taxon>
        <taxon>Tracheophyta</taxon>
        <taxon>Spermatophyta</taxon>
        <taxon>Magnoliopsida</taxon>
        <taxon>eudicotyledons</taxon>
        <taxon>Gunneridae</taxon>
        <taxon>Pentapetalae</taxon>
        <taxon>Caryophyllales</taxon>
        <taxon>Chenopodiaceae</taxon>
        <taxon>Chenopodioideae</taxon>
        <taxon>Anserineae</taxon>
        <taxon>Spinacia</taxon>
    </lineage>
</organism>
<keyword evidence="1" id="KW-1185">Reference proteome</keyword>
<proteinExistence type="predicted"/>
<dbReference type="InterPro" id="IPR043502">
    <property type="entry name" value="DNA/RNA_pol_sf"/>
</dbReference>
<name>A0ABM3RIE1_SPIOL</name>
<protein>
    <submittedName>
        <fullName evidence="2">Uncharacterized mitochondrial protein AtMg00810-like</fullName>
    </submittedName>
</protein>
<dbReference type="RefSeq" id="XP_056695362.1">
    <property type="nucleotide sequence ID" value="XM_056839384.1"/>
</dbReference>
<reference evidence="1" key="1">
    <citation type="journal article" date="2021" name="Nat. Commun.">
        <title>Genomic analyses provide insights into spinach domestication and the genetic basis of agronomic traits.</title>
        <authorList>
            <person name="Cai X."/>
            <person name="Sun X."/>
            <person name="Xu C."/>
            <person name="Sun H."/>
            <person name="Wang X."/>
            <person name="Ge C."/>
            <person name="Zhang Z."/>
            <person name="Wang Q."/>
            <person name="Fei Z."/>
            <person name="Jiao C."/>
            <person name="Wang Q."/>
        </authorList>
    </citation>
    <scope>NUCLEOTIDE SEQUENCE [LARGE SCALE GENOMIC DNA]</scope>
    <source>
        <strain evidence="1">cv. Varoflay</strain>
    </source>
</reference>
<dbReference type="CDD" id="cd09272">
    <property type="entry name" value="RNase_HI_RT_Ty1"/>
    <property type="match status" value="1"/>
</dbReference>
<dbReference type="Proteomes" id="UP000813463">
    <property type="component" value="Chromosome 3"/>
</dbReference>
<accession>A0ABM3RIE1</accession>
<dbReference type="PANTHER" id="PTHR11439:SF522">
    <property type="entry name" value="REVERSE TRANSCRIPTASE TY1_COPIA-TYPE DOMAIN-CONTAINING PROTEIN"/>
    <property type="match status" value="1"/>
</dbReference>
<gene>
    <name evidence="2" type="primary">LOC130469869</name>
</gene>
<dbReference type="PANTHER" id="PTHR11439">
    <property type="entry name" value="GAG-POL-RELATED RETROTRANSPOSON"/>
    <property type="match status" value="1"/>
</dbReference>
<dbReference type="SUPFAM" id="SSF56672">
    <property type="entry name" value="DNA/RNA polymerases"/>
    <property type="match status" value="1"/>
</dbReference>
<sequence>MCEPRKPHLQAGIHVVKYLVGTIDWGLYYPVDSELKLISFCDLDWGNYAFSSRSLSGHCVFLGKSLVSWKTKKQKIVSKSLTEAKYRCMTQTISELFWLNGVLEDLGFTMPKPIDLLCDNISAIHLAHNPIFHEEQNF</sequence>